<dbReference type="Gene3D" id="3.10.450.50">
    <property type="match status" value="1"/>
</dbReference>
<dbReference type="EMBL" id="JBFALK010000005">
    <property type="protein sequence ID" value="MEV0969228.1"/>
    <property type="molecule type" value="Genomic_DNA"/>
</dbReference>
<sequence length="160" mass="17768">MTLTTGDRVELGDLVARYALYTDRRDLDGLVNLFTEDGVLVLPEPPHALGPVRTATGRAEIRAAMARLADIPVTLHALAGQVFDAGPDAGTATGHIACVAHHLTERAPGEVSDLVWHLRYTDSYRRDDDGWRIRHRALRIDWIETRPVRRWNGGERGGRS</sequence>
<name>A0ABV3GC62_MICGL</name>
<feature type="domain" description="SnoaL-like" evidence="1">
    <location>
        <begin position="7"/>
        <end position="136"/>
    </location>
</feature>
<dbReference type="Pfam" id="PF13577">
    <property type="entry name" value="SnoaL_4"/>
    <property type="match status" value="1"/>
</dbReference>
<dbReference type="RefSeq" id="WP_358132136.1">
    <property type="nucleotide sequence ID" value="NZ_JBFALK010000005.1"/>
</dbReference>
<evidence type="ECO:0000313" key="3">
    <source>
        <dbReference type="Proteomes" id="UP001551675"/>
    </source>
</evidence>
<keyword evidence="3" id="KW-1185">Reference proteome</keyword>
<dbReference type="CDD" id="cd00531">
    <property type="entry name" value="NTF2_like"/>
    <property type="match status" value="1"/>
</dbReference>
<organism evidence="2 3">
    <name type="scientific">Microtetraspora glauca</name>
    <dbReference type="NCBI Taxonomy" id="1996"/>
    <lineage>
        <taxon>Bacteria</taxon>
        <taxon>Bacillati</taxon>
        <taxon>Actinomycetota</taxon>
        <taxon>Actinomycetes</taxon>
        <taxon>Streptosporangiales</taxon>
        <taxon>Streptosporangiaceae</taxon>
        <taxon>Microtetraspora</taxon>
    </lineage>
</organism>
<accession>A0ABV3GC62</accession>
<evidence type="ECO:0000259" key="1">
    <source>
        <dbReference type="Pfam" id="PF13577"/>
    </source>
</evidence>
<gene>
    <name evidence="2" type="ORF">AB0I59_11380</name>
</gene>
<dbReference type="SUPFAM" id="SSF54427">
    <property type="entry name" value="NTF2-like"/>
    <property type="match status" value="1"/>
</dbReference>
<protein>
    <submittedName>
        <fullName evidence="2">Nuclear transport factor 2 family protein</fullName>
    </submittedName>
</protein>
<evidence type="ECO:0000313" key="2">
    <source>
        <dbReference type="EMBL" id="MEV0969228.1"/>
    </source>
</evidence>
<reference evidence="2 3" key="1">
    <citation type="submission" date="2024-06" db="EMBL/GenBank/DDBJ databases">
        <title>The Natural Products Discovery Center: Release of the First 8490 Sequenced Strains for Exploring Actinobacteria Biosynthetic Diversity.</title>
        <authorList>
            <person name="Kalkreuter E."/>
            <person name="Kautsar S.A."/>
            <person name="Yang D."/>
            <person name="Bader C.D."/>
            <person name="Teijaro C.N."/>
            <person name="Fluegel L."/>
            <person name="Davis C.M."/>
            <person name="Simpson J.R."/>
            <person name="Lauterbach L."/>
            <person name="Steele A.D."/>
            <person name="Gui C."/>
            <person name="Meng S."/>
            <person name="Li G."/>
            <person name="Viehrig K."/>
            <person name="Ye F."/>
            <person name="Su P."/>
            <person name="Kiefer A.F."/>
            <person name="Nichols A."/>
            <person name="Cepeda A.J."/>
            <person name="Yan W."/>
            <person name="Fan B."/>
            <person name="Jiang Y."/>
            <person name="Adhikari A."/>
            <person name="Zheng C.-J."/>
            <person name="Schuster L."/>
            <person name="Cowan T.M."/>
            <person name="Smanski M.J."/>
            <person name="Chevrette M.G."/>
            <person name="De Carvalho L.P.S."/>
            <person name="Shen B."/>
        </authorList>
    </citation>
    <scope>NUCLEOTIDE SEQUENCE [LARGE SCALE GENOMIC DNA]</scope>
    <source>
        <strain evidence="2 3">NPDC050100</strain>
    </source>
</reference>
<dbReference type="InterPro" id="IPR037401">
    <property type="entry name" value="SnoaL-like"/>
</dbReference>
<dbReference type="Proteomes" id="UP001551675">
    <property type="component" value="Unassembled WGS sequence"/>
</dbReference>
<proteinExistence type="predicted"/>
<dbReference type="InterPro" id="IPR032710">
    <property type="entry name" value="NTF2-like_dom_sf"/>
</dbReference>
<comment type="caution">
    <text evidence="2">The sequence shown here is derived from an EMBL/GenBank/DDBJ whole genome shotgun (WGS) entry which is preliminary data.</text>
</comment>